<dbReference type="Proteomes" id="UP000694888">
    <property type="component" value="Unplaced"/>
</dbReference>
<reference evidence="11" key="1">
    <citation type="submission" date="2025-08" db="UniProtKB">
        <authorList>
            <consortium name="RefSeq"/>
        </authorList>
    </citation>
    <scope>IDENTIFICATION</scope>
</reference>
<evidence type="ECO:0000256" key="7">
    <source>
        <dbReference type="ARBA" id="ARBA00023136"/>
    </source>
</evidence>
<evidence type="ECO:0000256" key="2">
    <source>
        <dbReference type="ARBA" id="ARBA00007709"/>
    </source>
</evidence>
<keyword evidence="5" id="KW-0256">Endoplasmic reticulum</keyword>
<organism evidence="10 11">
    <name type="scientific">Aplysia californica</name>
    <name type="common">California sea hare</name>
    <dbReference type="NCBI Taxonomy" id="6500"/>
    <lineage>
        <taxon>Eukaryota</taxon>
        <taxon>Metazoa</taxon>
        <taxon>Spiralia</taxon>
        <taxon>Lophotrochozoa</taxon>
        <taxon>Mollusca</taxon>
        <taxon>Gastropoda</taxon>
        <taxon>Heterobranchia</taxon>
        <taxon>Euthyneura</taxon>
        <taxon>Tectipleura</taxon>
        <taxon>Aplysiida</taxon>
        <taxon>Aplysioidea</taxon>
        <taxon>Aplysiidae</taxon>
        <taxon>Aplysia</taxon>
    </lineage>
</organism>
<dbReference type="PANTHER" id="PTHR20583:SF1">
    <property type="entry name" value="TRIPLE QXXK_R MOTIF-CONTAINING PROTEIN"/>
    <property type="match status" value="1"/>
</dbReference>
<keyword evidence="6 9" id="KW-1133">Transmembrane helix</keyword>
<comment type="subcellular location">
    <subcellularLocation>
        <location evidence="1">Endoplasmic reticulum membrane</location>
        <topology evidence="1">Single-pass membrane protein</topology>
    </subcellularLocation>
</comment>
<dbReference type="PANTHER" id="PTHR20583">
    <property type="entry name" value="TRIPLE QXXK/R MOTIF-CONTAINING PROTEIN"/>
    <property type="match status" value="1"/>
</dbReference>
<dbReference type="InterPro" id="IPR024842">
    <property type="entry name" value="TRIQK"/>
</dbReference>
<evidence type="ECO:0000256" key="4">
    <source>
        <dbReference type="ARBA" id="ARBA00022692"/>
    </source>
</evidence>
<evidence type="ECO:0000256" key="3">
    <source>
        <dbReference type="ARBA" id="ARBA00014257"/>
    </source>
</evidence>
<evidence type="ECO:0000256" key="6">
    <source>
        <dbReference type="ARBA" id="ARBA00022989"/>
    </source>
</evidence>
<keyword evidence="4 9" id="KW-0812">Transmembrane</keyword>
<dbReference type="GeneID" id="101849636"/>
<keyword evidence="10" id="KW-1185">Reference proteome</keyword>
<feature type="transmembrane region" description="Helical" evidence="9">
    <location>
        <begin position="51"/>
        <end position="73"/>
    </location>
</feature>
<name>A0ABM0K0E8_APLCA</name>
<keyword evidence="7 9" id="KW-0472">Membrane</keyword>
<evidence type="ECO:0000256" key="5">
    <source>
        <dbReference type="ARBA" id="ARBA00022824"/>
    </source>
</evidence>
<evidence type="ECO:0000256" key="8">
    <source>
        <dbReference type="SAM" id="MobiDB-lite"/>
    </source>
</evidence>
<feature type="compositionally biased region" description="Basic and acidic residues" evidence="8">
    <location>
        <begin position="19"/>
        <end position="42"/>
    </location>
</feature>
<dbReference type="RefSeq" id="XP_005105820.1">
    <property type="nucleotide sequence ID" value="XM_005105763.3"/>
</dbReference>
<feature type="region of interest" description="Disordered" evidence="8">
    <location>
        <begin position="19"/>
        <end position="47"/>
    </location>
</feature>
<evidence type="ECO:0000256" key="9">
    <source>
        <dbReference type="SAM" id="Phobius"/>
    </source>
</evidence>
<evidence type="ECO:0000313" key="11">
    <source>
        <dbReference type="RefSeq" id="XP_005105820.1"/>
    </source>
</evidence>
<proteinExistence type="inferred from homology"/>
<comment type="similarity">
    <text evidence="2">Belongs to the TRIQK family.</text>
</comment>
<sequence>MGKRDSSAQHCAPVDQYRKQIGKQDWKKSRKDVKLMKNRSEQDSQSTAQQIVLMLGVAIAVLSSLYVLLFWYLGAASLDEVKEERPV</sequence>
<evidence type="ECO:0000313" key="10">
    <source>
        <dbReference type="Proteomes" id="UP000694888"/>
    </source>
</evidence>
<dbReference type="Pfam" id="PF15168">
    <property type="entry name" value="TRIQK"/>
    <property type="match status" value="1"/>
</dbReference>
<evidence type="ECO:0000256" key="1">
    <source>
        <dbReference type="ARBA" id="ARBA00004389"/>
    </source>
</evidence>
<accession>A0ABM0K0E8</accession>
<gene>
    <name evidence="11" type="primary">LOC101849636</name>
</gene>
<protein>
    <recommendedName>
        <fullName evidence="3">Triple QxxK/R motif-containing protein</fullName>
    </recommendedName>
</protein>